<dbReference type="PROSITE" id="PS00550">
    <property type="entry name" value="HEMERYTHRINS"/>
    <property type="match status" value="1"/>
</dbReference>
<dbReference type="AlphaFoldDB" id="A0A369BXJ3"/>
<dbReference type="Gene3D" id="1.20.120.50">
    <property type="entry name" value="Hemerythrin-like"/>
    <property type="match status" value="1"/>
</dbReference>
<evidence type="ECO:0000313" key="7">
    <source>
        <dbReference type="Proteomes" id="UP000252707"/>
    </source>
</evidence>
<evidence type="ECO:0000259" key="5">
    <source>
        <dbReference type="Pfam" id="PF01814"/>
    </source>
</evidence>
<dbReference type="Pfam" id="PF01814">
    <property type="entry name" value="Hemerythrin"/>
    <property type="match status" value="1"/>
</dbReference>
<protein>
    <submittedName>
        <fullName evidence="6">Hemerythrin-like metal-binding protein</fullName>
    </submittedName>
</protein>
<name>A0A369BXJ3_9GAMM</name>
<dbReference type="Proteomes" id="UP000252707">
    <property type="component" value="Unassembled WGS sequence"/>
</dbReference>
<evidence type="ECO:0000256" key="1">
    <source>
        <dbReference type="ARBA" id="ARBA00010587"/>
    </source>
</evidence>
<dbReference type="InterPro" id="IPR035938">
    <property type="entry name" value="Hemerythrin-like_sf"/>
</dbReference>
<keyword evidence="7" id="KW-1185">Reference proteome</keyword>
<reference evidence="6 7" key="1">
    <citation type="submission" date="2018-07" db="EMBL/GenBank/DDBJ databases">
        <title>Genomic Encyclopedia of Type Strains, Phase IV (KMG-IV): sequencing the most valuable type-strain genomes for metagenomic binning, comparative biology and taxonomic classification.</title>
        <authorList>
            <person name="Goeker M."/>
        </authorList>
    </citation>
    <scope>NUCLEOTIDE SEQUENCE [LARGE SCALE GENOMIC DNA]</scope>
    <source>
        <strain evidence="6 7">DSM 26407</strain>
    </source>
</reference>
<dbReference type="OrthoDB" id="1122424at2"/>
<dbReference type="InterPro" id="IPR050669">
    <property type="entry name" value="Hemerythrin"/>
</dbReference>
<keyword evidence="4" id="KW-0408">Iron</keyword>
<dbReference type="GO" id="GO:0046872">
    <property type="term" value="F:metal ion binding"/>
    <property type="evidence" value="ECO:0007669"/>
    <property type="project" value="UniProtKB-KW"/>
</dbReference>
<evidence type="ECO:0000313" key="6">
    <source>
        <dbReference type="EMBL" id="RCX26061.1"/>
    </source>
</evidence>
<evidence type="ECO:0000256" key="4">
    <source>
        <dbReference type="ARBA" id="ARBA00023004"/>
    </source>
</evidence>
<dbReference type="PANTHER" id="PTHR37164:SF1">
    <property type="entry name" value="BACTERIOHEMERYTHRIN"/>
    <property type="match status" value="1"/>
</dbReference>
<dbReference type="SUPFAM" id="SSF47188">
    <property type="entry name" value="Hemerythrin-like"/>
    <property type="match status" value="1"/>
</dbReference>
<keyword evidence="2" id="KW-0813">Transport</keyword>
<proteinExistence type="inferred from homology"/>
<comment type="caution">
    <text evidence="6">The sequence shown here is derived from an EMBL/GenBank/DDBJ whole genome shotgun (WGS) entry which is preliminary data.</text>
</comment>
<dbReference type="EMBL" id="QPJY01000012">
    <property type="protein sequence ID" value="RCX26061.1"/>
    <property type="molecule type" value="Genomic_DNA"/>
</dbReference>
<gene>
    <name evidence="6" type="ORF">DFQ59_11264</name>
</gene>
<dbReference type="RefSeq" id="WP_147275280.1">
    <property type="nucleotide sequence ID" value="NZ_QPJY01000012.1"/>
</dbReference>
<dbReference type="InterPro" id="IPR016131">
    <property type="entry name" value="Haemerythrin_Fe_BS"/>
</dbReference>
<feature type="domain" description="Hemerythrin-like" evidence="5">
    <location>
        <begin position="69"/>
        <end position="153"/>
    </location>
</feature>
<dbReference type="InterPro" id="IPR012827">
    <property type="entry name" value="Hemerythrin_metal-bd"/>
</dbReference>
<dbReference type="NCBIfam" id="TIGR02481">
    <property type="entry name" value="hemeryth_dom"/>
    <property type="match status" value="1"/>
</dbReference>
<accession>A0A369BXJ3</accession>
<evidence type="ECO:0000256" key="2">
    <source>
        <dbReference type="ARBA" id="ARBA00022621"/>
    </source>
</evidence>
<comment type="similarity">
    <text evidence="1">Belongs to the hemerythrin family.</text>
</comment>
<keyword evidence="2" id="KW-0561">Oxygen transport</keyword>
<dbReference type="PANTHER" id="PTHR37164">
    <property type="entry name" value="BACTERIOHEMERYTHRIN"/>
    <property type="match status" value="1"/>
</dbReference>
<dbReference type="InterPro" id="IPR012312">
    <property type="entry name" value="Hemerythrin-like"/>
</dbReference>
<dbReference type="CDD" id="cd12107">
    <property type="entry name" value="Hemerythrin"/>
    <property type="match status" value="1"/>
</dbReference>
<evidence type="ECO:0000256" key="3">
    <source>
        <dbReference type="ARBA" id="ARBA00022723"/>
    </source>
</evidence>
<organism evidence="6 7">
    <name type="scientific">Thioalbus denitrificans</name>
    <dbReference type="NCBI Taxonomy" id="547122"/>
    <lineage>
        <taxon>Bacteria</taxon>
        <taxon>Pseudomonadati</taxon>
        <taxon>Pseudomonadota</taxon>
        <taxon>Gammaproteobacteria</taxon>
        <taxon>Chromatiales</taxon>
        <taxon>Ectothiorhodospiraceae</taxon>
        <taxon>Thioalbus</taxon>
    </lineage>
</organism>
<keyword evidence="3" id="KW-0479">Metal-binding</keyword>
<dbReference type="GO" id="GO:0005344">
    <property type="term" value="F:oxygen carrier activity"/>
    <property type="evidence" value="ECO:0007669"/>
    <property type="project" value="UniProtKB-KW"/>
</dbReference>
<sequence length="168" mass="19413">MNKFIDIPENLIIGIPEIDGWHFEIAEIMNRLYDKAVNMNNLQGEIPGRYYSCPRLSAMQCVYGRNPLQREVTHLLDRLVKATRAHFQSEEEIMLALAFKGLPEHRREHLMLSAELSILVRSCNCGVEPVGGETLKSLKHWFLGHLSGSDYEIGRHYRKMKTIEEGYQ</sequence>